<comment type="caution">
    <text evidence="1">The sequence shown here is derived from an EMBL/GenBank/DDBJ whole genome shotgun (WGS) entry which is preliminary data.</text>
</comment>
<name>A0A967BHK8_9RHOB</name>
<proteinExistence type="predicted"/>
<accession>A0A967BHK8</accession>
<dbReference type="Proteomes" id="UP000639775">
    <property type="component" value="Unassembled WGS sequence"/>
</dbReference>
<dbReference type="RefSeq" id="WP_167197917.1">
    <property type="nucleotide sequence ID" value="NZ_JAAORB010000027.1"/>
</dbReference>
<gene>
    <name evidence="1" type="ORF">HAT86_12075</name>
</gene>
<organism evidence="1 2">
    <name type="scientific">Roseovarius gahaiensis</name>
    <dbReference type="NCBI Taxonomy" id="2716691"/>
    <lineage>
        <taxon>Bacteria</taxon>
        <taxon>Pseudomonadati</taxon>
        <taxon>Pseudomonadota</taxon>
        <taxon>Alphaproteobacteria</taxon>
        <taxon>Rhodobacterales</taxon>
        <taxon>Roseobacteraceae</taxon>
        <taxon>Roseovarius</taxon>
    </lineage>
</organism>
<dbReference type="EMBL" id="JAAORB010000027">
    <property type="protein sequence ID" value="NHQ75193.1"/>
    <property type="molecule type" value="Genomic_DNA"/>
</dbReference>
<dbReference type="AlphaFoldDB" id="A0A967BHK8"/>
<evidence type="ECO:0000313" key="1">
    <source>
        <dbReference type="EMBL" id="NHQ75193.1"/>
    </source>
</evidence>
<keyword evidence="2" id="KW-1185">Reference proteome</keyword>
<protein>
    <submittedName>
        <fullName evidence="1">Uncharacterized protein</fullName>
    </submittedName>
</protein>
<reference evidence="1" key="1">
    <citation type="submission" date="2020-03" db="EMBL/GenBank/DDBJ databases">
        <title>Roseovarius gahaiensis sp. nov., isolated from Gahai Saline Lake, China.</title>
        <authorList>
            <person name="Sun X."/>
        </authorList>
    </citation>
    <scope>NUCLEOTIDE SEQUENCE</scope>
    <source>
        <strain evidence="1">GH877</strain>
    </source>
</reference>
<evidence type="ECO:0000313" key="2">
    <source>
        <dbReference type="Proteomes" id="UP000639775"/>
    </source>
</evidence>
<sequence>MDAERGEKVTPAALAMVKGTALGDPYAWTFAADWNRMMTFLFPLTAHRFWPVMNCA</sequence>